<evidence type="ECO:0000313" key="2">
    <source>
        <dbReference type="Proteomes" id="UP000252585"/>
    </source>
</evidence>
<dbReference type="InterPro" id="IPR002187">
    <property type="entry name" value="N-reg_PII"/>
</dbReference>
<dbReference type="SMART" id="SM00938">
    <property type="entry name" value="P-II"/>
    <property type="match status" value="1"/>
</dbReference>
<dbReference type="Gene3D" id="3.30.70.120">
    <property type="match status" value="2"/>
</dbReference>
<dbReference type="InterPro" id="IPR015867">
    <property type="entry name" value="N-reg_PII/ATP_PRibTrfase_C"/>
</dbReference>
<proteinExistence type="predicted"/>
<dbReference type="EMBL" id="QPJJ01000023">
    <property type="protein sequence ID" value="RCW62739.1"/>
    <property type="molecule type" value="Genomic_DNA"/>
</dbReference>
<protein>
    <submittedName>
        <fullName evidence="1">Nitrogen regulatory protein P-II family</fullName>
    </submittedName>
</protein>
<dbReference type="PROSITE" id="PS51343">
    <property type="entry name" value="PII_GLNB_DOM"/>
    <property type="match status" value="1"/>
</dbReference>
<dbReference type="SUPFAM" id="SSF54913">
    <property type="entry name" value="GlnB-like"/>
    <property type="match status" value="2"/>
</dbReference>
<dbReference type="RefSeq" id="WP_114354490.1">
    <property type="nucleotide sequence ID" value="NZ_QPJJ01000023.1"/>
</dbReference>
<dbReference type="GO" id="GO:0006808">
    <property type="term" value="P:regulation of nitrogen utilization"/>
    <property type="evidence" value="ECO:0007669"/>
    <property type="project" value="InterPro"/>
</dbReference>
<dbReference type="AlphaFoldDB" id="A0A368X4W9"/>
<dbReference type="GO" id="GO:0030234">
    <property type="term" value="F:enzyme regulator activity"/>
    <property type="evidence" value="ECO:0007669"/>
    <property type="project" value="InterPro"/>
</dbReference>
<gene>
    <name evidence="1" type="ORF">DFR57_1238</name>
</gene>
<sequence length="222" mass="24372">MEPTKQNFNIDLVYVIVKDGIGSKVVQVAKKNGVSGATVLMGKGSVNNRLLRLFSISDTRKEIVLMLSHQDNTNYLLERLNKSFDFRKPNHGIAFTTPISGVYGKSDSKLDNTHAKEGGDKTMYQNIVIIVDKGKAEDVIDAAVMAGSKGGTIINARGSGIHETSKLFSMNIEPEKEMVMILSEESRTDAIIASIRKEMKIDEPGNGVIFVQEVGQTYGIYE</sequence>
<accession>A0A368X4W9</accession>
<dbReference type="InterPro" id="IPR011322">
    <property type="entry name" value="N-reg_PII-like_a/b"/>
</dbReference>
<dbReference type="Proteomes" id="UP000252585">
    <property type="component" value="Unassembled WGS sequence"/>
</dbReference>
<dbReference type="OrthoDB" id="9803021at2"/>
<keyword evidence="2" id="KW-1185">Reference proteome</keyword>
<reference evidence="1 2" key="1">
    <citation type="submission" date="2018-07" db="EMBL/GenBank/DDBJ databases">
        <title>Genomic Encyclopedia of Type Strains, Phase IV (KMG-IV): sequencing the most valuable type-strain genomes for metagenomic binning, comparative biology and taxonomic classification.</title>
        <authorList>
            <person name="Goeker M."/>
        </authorList>
    </citation>
    <scope>NUCLEOTIDE SEQUENCE [LARGE SCALE GENOMIC DNA]</scope>
    <source>
        <strain evidence="1 2">DSM 27696</strain>
    </source>
</reference>
<comment type="caution">
    <text evidence="1">The sequence shown here is derived from an EMBL/GenBank/DDBJ whole genome shotgun (WGS) entry which is preliminary data.</text>
</comment>
<evidence type="ECO:0000313" key="1">
    <source>
        <dbReference type="EMBL" id="RCW62739.1"/>
    </source>
</evidence>
<organism evidence="1 2">
    <name type="scientific">Saliterribacillus persicus</name>
    <dbReference type="NCBI Taxonomy" id="930114"/>
    <lineage>
        <taxon>Bacteria</taxon>
        <taxon>Bacillati</taxon>
        <taxon>Bacillota</taxon>
        <taxon>Bacilli</taxon>
        <taxon>Bacillales</taxon>
        <taxon>Bacillaceae</taxon>
        <taxon>Saliterribacillus</taxon>
    </lineage>
</organism>
<dbReference type="Pfam" id="PF00543">
    <property type="entry name" value="P-II"/>
    <property type="match status" value="1"/>
</dbReference>
<name>A0A368X4W9_9BACI</name>